<dbReference type="RefSeq" id="WP_171652263.1">
    <property type="nucleotide sequence ID" value="NZ_WHOD01000052.1"/>
</dbReference>
<proteinExistence type="predicted"/>
<keyword evidence="1" id="KW-0479">Metal-binding</keyword>
<evidence type="ECO:0000313" key="5">
    <source>
        <dbReference type="Proteomes" id="UP000641588"/>
    </source>
</evidence>
<gene>
    <name evidence="4" type="ORF">GC093_12685</name>
</gene>
<sequence>MTKLNLNAKPINILFVMADQLRYDSLGHTGHPMVKTPNIDKLAAEGTRFEKTYVQSAVCAPSRASIYTGRYVHAHRVRFNEVPFGAGEQTIADYFNAAGYRSALIGRTHFTPITEAYGFEYYAYYDGLPAKDGYSSYPQYLRQCGYSEEDIRFRYWPRELTPQPGNEAYPEDFAEAEYPCRIREEHSDTAYMTDEAIRFIKETTDRPWMLHLSYWKPHLPFSVSEPYFSMYDPKEVPMPKLKEGELQHKPPIQELFRNERRGNFLEDEERLRRVRAAYYGMITQLDDHLGRLFEEMRRIGVLENTLIVFTSDHGEYLGDHHMIEKELFYEQAVHVPLILKLPGTIPQNRAISQFAEAVDLLPTLLELAGLPLPKAVQGTSLLPLVNGTAHDWKREVFAEWDFQYYHCRKQLGLAPHQCKATMIRDDDWKYVHYSNQPCELYDLTADPDEFCNLAEELQYKERIEAMRSRILNWRLRTEDPIPEVDLTFASYLRDPWEDKA</sequence>
<accession>A0A972GTV5</accession>
<dbReference type="GO" id="GO:0046872">
    <property type="term" value="F:metal ion binding"/>
    <property type="evidence" value="ECO:0007669"/>
    <property type="project" value="UniProtKB-KW"/>
</dbReference>
<dbReference type="Pfam" id="PF00884">
    <property type="entry name" value="Sulfatase"/>
    <property type="match status" value="1"/>
</dbReference>
<dbReference type="InterPro" id="IPR000917">
    <property type="entry name" value="Sulfatase_N"/>
</dbReference>
<dbReference type="InterPro" id="IPR017850">
    <property type="entry name" value="Alkaline_phosphatase_core_sf"/>
</dbReference>
<dbReference type="PANTHER" id="PTHR45953:SF1">
    <property type="entry name" value="IDURONATE 2-SULFATASE"/>
    <property type="match status" value="1"/>
</dbReference>
<evidence type="ECO:0000256" key="1">
    <source>
        <dbReference type="ARBA" id="ARBA00022723"/>
    </source>
</evidence>
<keyword evidence="5" id="KW-1185">Reference proteome</keyword>
<evidence type="ECO:0000256" key="2">
    <source>
        <dbReference type="ARBA" id="ARBA00022801"/>
    </source>
</evidence>
<feature type="domain" description="Sulfatase N-terminal" evidence="3">
    <location>
        <begin position="12"/>
        <end position="369"/>
    </location>
</feature>
<comment type="caution">
    <text evidence="4">The sequence shown here is derived from an EMBL/GenBank/DDBJ whole genome shotgun (WGS) entry which is preliminary data.</text>
</comment>
<dbReference type="PANTHER" id="PTHR45953">
    <property type="entry name" value="IDURONATE 2-SULFATASE"/>
    <property type="match status" value="1"/>
</dbReference>
<organism evidence="4 5">
    <name type="scientific">Paenibacillus foliorum</name>
    <dbReference type="NCBI Taxonomy" id="2654974"/>
    <lineage>
        <taxon>Bacteria</taxon>
        <taxon>Bacillati</taxon>
        <taxon>Bacillota</taxon>
        <taxon>Bacilli</taxon>
        <taxon>Bacillales</taxon>
        <taxon>Paenibacillaceae</taxon>
        <taxon>Paenibacillus</taxon>
    </lineage>
</organism>
<dbReference type="EMBL" id="WHOD01000052">
    <property type="protein sequence ID" value="NOU94068.1"/>
    <property type="molecule type" value="Genomic_DNA"/>
</dbReference>
<evidence type="ECO:0000259" key="3">
    <source>
        <dbReference type="Pfam" id="PF00884"/>
    </source>
</evidence>
<keyword evidence="2 4" id="KW-0378">Hydrolase</keyword>
<reference evidence="4" key="1">
    <citation type="submission" date="2019-10" db="EMBL/GenBank/DDBJ databases">
        <title>Description of Paenibacillus glebae sp. nov.</title>
        <authorList>
            <person name="Carlier A."/>
            <person name="Qi S."/>
        </authorList>
    </citation>
    <scope>NUCLEOTIDE SEQUENCE</scope>
    <source>
        <strain evidence="4">LMG 31456</strain>
    </source>
</reference>
<dbReference type="AlphaFoldDB" id="A0A972GTV5"/>
<dbReference type="Proteomes" id="UP000641588">
    <property type="component" value="Unassembled WGS sequence"/>
</dbReference>
<name>A0A972GTV5_9BACL</name>
<protein>
    <submittedName>
        <fullName evidence="4">Sulfatase-like hydrolase/transferase</fullName>
    </submittedName>
</protein>
<dbReference type="Gene3D" id="3.40.720.10">
    <property type="entry name" value="Alkaline Phosphatase, subunit A"/>
    <property type="match status" value="1"/>
</dbReference>
<dbReference type="SUPFAM" id="SSF53649">
    <property type="entry name" value="Alkaline phosphatase-like"/>
    <property type="match status" value="1"/>
</dbReference>
<evidence type="ECO:0000313" key="4">
    <source>
        <dbReference type="EMBL" id="NOU94068.1"/>
    </source>
</evidence>
<dbReference type="GO" id="GO:0005737">
    <property type="term" value="C:cytoplasm"/>
    <property type="evidence" value="ECO:0007669"/>
    <property type="project" value="TreeGrafter"/>
</dbReference>
<dbReference type="GO" id="GO:0008484">
    <property type="term" value="F:sulfuric ester hydrolase activity"/>
    <property type="evidence" value="ECO:0007669"/>
    <property type="project" value="TreeGrafter"/>
</dbReference>